<sequence>MSDNNESETSKPELPCCEGDLCRDDWHRNPIHLGAFFLVVLLIQAMDVVLTLRIEDLGNDADSTEKLVRAIGDITDVLFVVVFIVVIIELLRRRFIASRESHSQFTLILLCVYLSAASLNVIVNMVTLVMAPSLQNASQNWLILDLVLLFASNMLAFSLWYQLADAYLKGGAFDFPPNAAHPDDPPRWVDYLFLSFNTQSTFGPTVEGIRTRPVKVMMMLQTSLSLVVLVVLVARIIVAPT</sequence>
<feature type="transmembrane region" description="Helical" evidence="1">
    <location>
        <begin position="218"/>
        <end position="238"/>
    </location>
</feature>
<name>A0A6J6EHT2_9ZZZZ</name>
<protein>
    <submittedName>
        <fullName evidence="3">Unannotated protein</fullName>
    </submittedName>
</protein>
<feature type="transmembrane region" description="Helical" evidence="1">
    <location>
        <begin position="33"/>
        <end position="54"/>
    </location>
</feature>
<feature type="transmembrane region" description="Helical" evidence="1">
    <location>
        <begin position="74"/>
        <end position="92"/>
    </location>
</feature>
<evidence type="ECO:0000313" key="2">
    <source>
        <dbReference type="EMBL" id="CAB4573663.1"/>
    </source>
</evidence>
<feature type="transmembrane region" description="Helical" evidence="1">
    <location>
        <begin position="141"/>
        <end position="161"/>
    </location>
</feature>
<dbReference type="EMBL" id="CAEZTG010000158">
    <property type="protein sequence ID" value="CAB4576101.1"/>
    <property type="molecule type" value="Genomic_DNA"/>
</dbReference>
<keyword evidence="1" id="KW-1133">Transmembrane helix</keyword>
<proteinExistence type="predicted"/>
<organism evidence="3">
    <name type="scientific">freshwater metagenome</name>
    <dbReference type="NCBI Taxonomy" id="449393"/>
    <lineage>
        <taxon>unclassified sequences</taxon>
        <taxon>metagenomes</taxon>
        <taxon>ecological metagenomes</taxon>
    </lineage>
</organism>
<dbReference type="EMBL" id="CAEZTR010000030">
    <property type="protein sequence ID" value="CAB4573663.1"/>
    <property type="molecule type" value="Genomic_DNA"/>
</dbReference>
<reference evidence="3" key="1">
    <citation type="submission" date="2020-05" db="EMBL/GenBank/DDBJ databases">
        <authorList>
            <person name="Chiriac C."/>
            <person name="Salcher M."/>
            <person name="Ghai R."/>
            <person name="Kavagutti S V."/>
        </authorList>
    </citation>
    <scope>NUCLEOTIDE SEQUENCE</scope>
</reference>
<accession>A0A6J6EHT2</accession>
<gene>
    <name evidence="3" type="ORF">UFOPK1603_01452</name>
    <name evidence="2" type="ORF">UFOPK1711_00677</name>
</gene>
<evidence type="ECO:0000313" key="3">
    <source>
        <dbReference type="EMBL" id="CAB4576101.1"/>
    </source>
</evidence>
<evidence type="ECO:0000256" key="1">
    <source>
        <dbReference type="SAM" id="Phobius"/>
    </source>
</evidence>
<dbReference type="AlphaFoldDB" id="A0A6J6EHT2"/>
<keyword evidence="1" id="KW-0812">Transmembrane</keyword>
<feature type="transmembrane region" description="Helical" evidence="1">
    <location>
        <begin position="104"/>
        <end position="129"/>
    </location>
</feature>
<keyword evidence="1" id="KW-0472">Membrane</keyword>